<feature type="domain" description="Stealth protein CR3 conserved region 3" evidence="7">
    <location>
        <begin position="444"/>
        <end position="492"/>
    </location>
</feature>
<dbReference type="Pfam" id="PF17103">
    <property type="entry name" value="Stealth_CR4"/>
    <property type="match status" value="1"/>
</dbReference>
<comment type="similarity">
    <text evidence="1">Belongs to the stealth family.</text>
</comment>
<protein>
    <submittedName>
        <fullName evidence="9">Stealth-like protein</fullName>
    </submittedName>
</protein>
<gene>
    <name evidence="9" type="ORF">FHX34_101363</name>
</gene>
<keyword evidence="3" id="KW-0270">Exopolysaccharide synthesis</keyword>
<evidence type="ECO:0000259" key="6">
    <source>
        <dbReference type="Pfam" id="PF17101"/>
    </source>
</evidence>
<dbReference type="InterPro" id="IPR047141">
    <property type="entry name" value="Stealth"/>
</dbReference>
<dbReference type="InterPro" id="IPR031357">
    <property type="entry name" value="Stealth_CR3"/>
</dbReference>
<feature type="domain" description="Stealth protein CR1 conserved region 1" evidence="6">
    <location>
        <begin position="252"/>
        <end position="279"/>
    </location>
</feature>
<evidence type="ECO:0000313" key="10">
    <source>
        <dbReference type="Proteomes" id="UP000320239"/>
    </source>
</evidence>
<dbReference type="PANTHER" id="PTHR24045:SF0">
    <property type="entry name" value="N-ACETYLGLUCOSAMINE-1-PHOSPHOTRANSFERASE SUBUNITS ALPHA_BETA"/>
    <property type="match status" value="1"/>
</dbReference>
<dbReference type="Pfam" id="PF11380">
    <property type="entry name" value="Stealth_CR2"/>
    <property type="match status" value="1"/>
</dbReference>
<dbReference type="InterPro" id="IPR021520">
    <property type="entry name" value="Stealth_CR2"/>
</dbReference>
<dbReference type="GO" id="GO:0000271">
    <property type="term" value="P:polysaccharide biosynthetic process"/>
    <property type="evidence" value="ECO:0007669"/>
    <property type="project" value="UniProtKB-KW"/>
</dbReference>
<proteinExistence type="inferred from homology"/>
<evidence type="ECO:0000259" key="8">
    <source>
        <dbReference type="Pfam" id="PF17103"/>
    </source>
</evidence>
<keyword evidence="10" id="KW-1185">Reference proteome</keyword>
<dbReference type="PANTHER" id="PTHR24045">
    <property type="match status" value="1"/>
</dbReference>
<name>A0A561WNE9_ACTTI</name>
<evidence type="ECO:0000313" key="9">
    <source>
        <dbReference type="EMBL" id="TWG25397.1"/>
    </source>
</evidence>
<accession>A0A561WNE9</accession>
<evidence type="ECO:0000256" key="4">
    <source>
        <dbReference type="SAM" id="MobiDB-lite"/>
    </source>
</evidence>
<reference evidence="9 10" key="1">
    <citation type="submission" date="2019-06" db="EMBL/GenBank/DDBJ databases">
        <title>Sequencing the genomes of 1000 actinobacteria strains.</title>
        <authorList>
            <person name="Klenk H.-P."/>
        </authorList>
    </citation>
    <scope>NUCLEOTIDE SEQUENCE [LARGE SCALE GENOMIC DNA]</scope>
    <source>
        <strain evidence="9 10">DSM 43866</strain>
    </source>
</reference>
<feature type="region of interest" description="Disordered" evidence="4">
    <location>
        <begin position="580"/>
        <end position="601"/>
    </location>
</feature>
<organism evidence="9 10">
    <name type="scientific">Actinoplanes teichomyceticus</name>
    <dbReference type="NCBI Taxonomy" id="1867"/>
    <lineage>
        <taxon>Bacteria</taxon>
        <taxon>Bacillati</taxon>
        <taxon>Actinomycetota</taxon>
        <taxon>Actinomycetes</taxon>
        <taxon>Micromonosporales</taxon>
        <taxon>Micromonosporaceae</taxon>
        <taxon>Actinoplanes</taxon>
    </lineage>
</organism>
<feature type="domain" description="Stealth protein CR4 conserved region 4" evidence="8">
    <location>
        <begin position="522"/>
        <end position="566"/>
    </location>
</feature>
<evidence type="ECO:0000259" key="7">
    <source>
        <dbReference type="Pfam" id="PF17102"/>
    </source>
</evidence>
<evidence type="ECO:0000256" key="1">
    <source>
        <dbReference type="ARBA" id="ARBA00007583"/>
    </source>
</evidence>
<comment type="caution">
    <text evidence="9">The sequence shown here is derived from an EMBL/GenBank/DDBJ whole genome shotgun (WGS) entry which is preliminary data.</text>
</comment>
<keyword evidence="2" id="KW-0808">Transferase</keyword>
<sequence length="601" mass="66941">MAGSADVRRKDGGVTLRRILRRTPWPVRRRMFQTAQRRILPRTAPERRLRIARALMPLGRARRDRAAAPGRLMRVRTRHGRLGARVVTTTSPVEVRRANLDRVAEALEMAGVDWFRVPSADPGRTTVGVPESERGLMLGLLTGIARRDHGMLRAAGPPGRHDRVVAACWPVTDPGGNLVLGPEYACEVEFWRPEGHALLAPRPNPVATTVPAAEPVTAAAEPVFGAFSEPDDATAYRTRRVFTALGPERIDFPVDVVYTWVDGADPAWQRRRARALAQNPWVARVNRQAANDSRWINRDELRYSMRALHCFAPWVRHVHLVTDDQVPAWLDLSHPRLTVVTHREIFGDGGRLPTFNSQAIESRLHRIPGLAEHFLYLNDDVFLGRPVTPDLFFTPGGLTRFFPSSSLVDPAPRGPGDRPADAAAKNNRRLIRETFGRVLSRKMMHTPHPARRSVLLEIEERFAEAVRGTAGHQFRHPEDVSMLSSLQQYYAYLTGRATPGQIRYRYTELADPVTPLRLARPLRTRGVDAFCLNDVDAADAVRAEQQALLADFLPAYLPFASPFELRLPRGGTVSPAALAALPRRPGPRRPATAPAALPPVA</sequence>
<evidence type="ECO:0000259" key="5">
    <source>
        <dbReference type="Pfam" id="PF11380"/>
    </source>
</evidence>
<evidence type="ECO:0000256" key="3">
    <source>
        <dbReference type="ARBA" id="ARBA00023169"/>
    </source>
</evidence>
<dbReference type="AlphaFoldDB" id="A0A561WNE9"/>
<dbReference type="Pfam" id="PF17101">
    <property type="entry name" value="Stealth_CR1"/>
    <property type="match status" value="1"/>
</dbReference>
<dbReference type="GO" id="GO:0016772">
    <property type="term" value="F:transferase activity, transferring phosphorus-containing groups"/>
    <property type="evidence" value="ECO:0007669"/>
    <property type="project" value="InterPro"/>
</dbReference>
<feature type="compositionally biased region" description="Low complexity" evidence="4">
    <location>
        <begin position="580"/>
        <end position="595"/>
    </location>
</feature>
<dbReference type="InterPro" id="IPR031356">
    <property type="entry name" value="Stealth_CR4"/>
</dbReference>
<feature type="domain" description="Stealth protein CR2 conserved region 2" evidence="5">
    <location>
        <begin position="294"/>
        <end position="399"/>
    </location>
</feature>
<dbReference type="Proteomes" id="UP000320239">
    <property type="component" value="Unassembled WGS sequence"/>
</dbReference>
<dbReference type="Pfam" id="PF17102">
    <property type="entry name" value="Stealth_CR3"/>
    <property type="match status" value="1"/>
</dbReference>
<evidence type="ECO:0000256" key="2">
    <source>
        <dbReference type="ARBA" id="ARBA00022679"/>
    </source>
</evidence>
<dbReference type="EMBL" id="VIWY01000001">
    <property type="protein sequence ID" value="TWG25397.1"/>
    <property type="molecule type" value="Genomic_DNA"/>
</dbReference>
<dbReference type="InterPro" id="IPR031358">
    <property type="entry name" value="Stealth_CR1"/>
</dbReference>